<organism evidence="12 13">
    <name type="scientific">Mycoemilia scoparia</name>
    <dbReference type="NCBI Taxonomy" id="417184"/>
    <lineage>
        <taxon>Eukaryota</taxon>
        <taxon>Fungi</taxon>
        <taxon>Fungi incertae sedis</taxon>
        <taxon>Zoopagomycota</taxon>
        <taxon>Kickxellomycotina</taxon>
        <taxon>Kickxellomycetes</taxon>
        <taxon>Kickxellales</taxon>
        <taxon>Kickxellaceae</taxon>
        <taxon>Mycoemilia</taxon>
    </lineage>
</organism>
<feature type="transmembrane region" description="Helical" evidence="10">
    <location>
        <begin position="275"/>
        <end position="294"/>
    </location>
</feature>
<keyword evidence="8" id="KW-0129">CBS domain</keyword>
<dbReference type="Gene3D" id="3.10.580.20">
    <property type="match status" value="1"/>
</dbReference>
<dbReference type="EMBL" id="JANBPU010000011">
    <property type="protein sequence ID" value="KAJ1920607.1"/>
    <property type="molecule type" value="Genomic_DNA"/>
</dbReference>
<sequence>MTTAEPRQRGSRGSFTQHRPQSTKDSPQTERYDEFTTVDWVYDTMTEKARALAIRRRLATGSWLSWLTLAYEAAQAWIVTFLAGAFIGLDTAMISVVTEWLSDLKIGYCSTAWWLNEKFCCWENEDQFGSCDDWHSWSYVLTGRDFYIVNWILFITFATAIGWSCAYLVREYSPYAAGSGLPEIKATLCGFIVEGFMGGWTLLIKSIGLAMNPFRTGKLVMFQVKYDQDWHFFEIIFFVILGIFGGLYGALVTHLNVKVARFRKLYLKSHAVKEVTLLATGTAFISFTNMFLRLDMGELLSILLQECKSSNWGKICDRDLSGRMIWLLAAATVLRTIGTIVAYGCKIPCGIFVPSMAIGATFGRMLGIIVQMIHTAYPKSMLFSQCPPDTPCITPATYALLGASAALCGVTKVTVAVVVIMYELTGALNYIVPTMIVVMVAKVVGDYFVHGGISEQLILLNGIPFFDNEATLPDIPIKSLMKTDLVVITSGLQKIRDIENILEDNAYQGFPIVSSKNDMVLSGYITRRELEQALEKARSMSAPTAEVLCRFGTESSNNSGGGDVEPRIPEINSSLSAPNVPSSGPYASPTISDQVVAPSSSGNMVIDLSQWVDVNPMRVDQRMPAATVLEIFRKLGPRAIHVMQDDSILVGFITRKDILRSIFHCNAKSHSPIIHSTSDSNQMFLGVRRSGDGSGLYSRNWSLSTSNNRSEDEYIELRQS</sequence>
<feature type="transmembrane region" description="Helical" evidence="10">
    <location>
        <begin position="190"/>
        <end position="211"/>
    </location>
</feature>
<feature type="transmembrane region" description="Helical" evidence="10">
    <location>
        <begin position="231"/>
        <end position="255"/>
    </location>
</feature>
<reference evidence="12" key="1">
    <citation type="submission" date="2022-07" db="EMBL/GenBank/DDBJ databases">
        <title>Phylogenomic reconstructions and comparative analyses of Kickxellomycotina fungi.</title>
        <authorList>
            <person name="Reynolds N.K."/>
            <person name="Stajich J.E."/>
            <person name="Barry K."/>
            <person name="Grigoriev I.V."/>
            <person name="Crous P."/>
            <person name="Smith M.E."/>
        </authorList>
    </citation>
    <scope>NUCLEOTIDE SEQUENCE</scope>
    <source>
        <strain evidence="12">NBRC 100468</strain>
    </source>
</reference>
<dbReference type="AlphaFoldDB" id="A0A9W8DQM7"/>
<feature type="transmembrane region" description="Helical" evidence="10">
    <location>
        <begin position="63"/>
        <end position="87"/>
    </location>
</feature>
<evidence type="ECO:0000256" key="5">
    <source>
        <dbReference type="ARBA" id="ARBA00023065"/>
    </source>
</evidence>
<keyword evidence="13" id="KW-1185">Reference proteome</keyword>
<evidence type="ECO:0000313" key="12">
    <source>
        <dbReference type="EMBL" id="KAJ1920607.1"/>
    </source>
</evidence>
<dbReference type="GO" id="GO:0005886">
    <property type="term" value="C:plasma membrane"/>
    <property type="evidence" value="ECO:0007669"/>
    <property type="project" value="TreeGrafter"/>
</dbReference>
<evidence type="ECO:0000256" key="7">
    <source>
        <dbReference type="ARBA" id="ARBA00023214"/>
    </source>
</evidence>
<dbReference type="GO" id="GO:0005783">
    <property type="term" value="C:endoplasmic reticulum"/>
    <property type="evidence" value="ECO:0007669"/>
    <property type="project" value="TreeGrafter"/>
</dbReference>
<dbReference type="InterPro" id="IPR046342">
    <property type="entry name" value="CBS_dom_sf"/>
</dbReference>
<dbReference type="Gene3D" id="3.90.1280.20">
    <property type="match status" value="1"/>
</dbReference>
<dbReference type="InterPro" id="IPR000644">
    <property type="entry name" value="CBS_dom"/>
</dbReference>
<feature type="compositionally biased region" description="Polar residues" evidence="9">
    <location>
        <begin position="1"/>
        <end position="26"/>
    </location>
</feature>
<evidence type="ECO:0000256" key="2">
    <source>
        <dbReference type="ARBA" id="ARBA00022448"/>
    </source>
</evidence>
<keyword evidence="6 10" id="KW-0472">Membrane</keyword>
<dbReference type="GO" id="GO:0006878">
    <property type="term" value="P:intracellular copper ion homeostasis"/>
    <property type="evidence" value="ECO:0007669"/>
    <property type="project" value="TreeGrafter"/>
</dbReference>
<dbReference type="InterPro" id="IPR014743">
    <property type="entry name" value="Cl-channel_core"/>
</dbReference>
<dbReference type="GO" id="GO:0000324">
    <property type="term" value="C:fungal-type vacuole"/>
    <property type="evidence" value="ECO:0007669"/>
    <property type="project" value="TreeGrafter"/>
</dbReference>
<dbReference type="InterPro" id="IPR001807">
    <property type="entry name" value="ClC"/>
</dbReference>
<evidence type="ECO:0000256" key="8">
    <source>
        <dbReference type="PROSITE-ProRule" id="PRU00703"/>
    </source>
</evidence>
<dbReference type="GO" id="GO:0005247">
    <property type="term" value="F:voltage-gated chloride channel activity"/>
    <property type="evidence" value="ECO:0007669"/>
    <property type="project" value="TreeGrafter"/>
</dbReference>
<evidence type="ECO:0000259" key="11">
    <source>
        <dbReference type="PROSITE" id="PS51371"/>
    </source>
</evidence>
<dbReference type="PANTHER" id="PTHR45711">
    <property type="entry name" value="CHLORIDE CHANNEL PROTEIN"/>
    <property type="match status" value="1"/>
</dbReference>
<feature type="transmembrane region" description="Helical" evidence="10">
    <location>
        <begin position="146"/>
        <end position="169"/>
    </location>
</feature>
<dbReference type="GO" id="GO:0005769">
    <property type="term" value="C:early endosome"/>
    <property type="evidence" value="ECO:0007669"/>
    <property type="project" value="TreeGrafter"/>
</dbReference>
<dbReference type="Proteomes" id="UP001150538">
    <property type="component" value="Unassembled WGS sequence"/>
</dbReference>
<feature type="transmembrane region" description="Helical" evidence="10">
    <location>
        <begin position="357"/>
        <end position="377"/>
    </location>
</feature>
<dbReference type="SUPFAM" id="SSF54631">
    <property type="entry name" value="CBS-domain pair"/>
    <property type="match status" value="1"/>
</dbReference>
<feature type="transmembrane region" description="Helical" evidence="10">
    <location>
        <begin position="427"/>
        <end position="449"/>
    </location>
</feature>
<comment type="caution">
    <text evidence="12">The sequence shown here is derived from an EMBL/GenBank/DDBJ whole genome shotgun (WGS) entry which is preliminary data.</text>
</comment>
<keyword evidence="2" id="KW-0813">Transport</keyword>
<feature type="domain" description="CBS" evidence="11">
    <location>
        <begin position="612"/>
        <end position="669"/>
    </location>
</feature>
<evidence type="ECO:0000256" key="3">
    <source>
        <dbReference type="ARBA" id="ARBA00022692"/>
    </source>
</evidence>
<dbReference type="PANTHER" id="PTHR45711:SF9">
    <property type="entry name" value="ANION_PROTON EXCHANGE TRANSPORTER GEF1"/>
    <property type="match status" value="1"/>
</dbReference>
<evidence type="ECO:0000256" key="9">
    <source>
        <dbReference type="SAM" id="MobiDB-lite"/>
    </source>
</evidence>
<dbReference type="SUPFAM" id="SSF81340">
    <property type="entry name" value="Clc chloride channel"/>
    <property type="match status" value="1"/>
</dbReference>
<dbReference type="GO" id="GO:0005794">
    <property type="term" value="C:Golgi apparatus"/>
    <property type="evidence" value="ECO:0007669"/>
    <property type="project" value="TreeGrafter"/>
</dbReference>
<dbReference type="CDD" id="cd04591">
    <property type="entry name" value="CBS_pair_voltage-gated_CLC_euk_bac"/>
    <property type="match status" value="1"/>
</dbReference>
<keyword evidence="7" id="KW-0868">Chloride</keyword>
<evidence type="ECO:0000256" key="1">
    <source>
        <dbReference type="ARBA" id="ARBA00004141"/>
    </source>
</evidence>
<feature type="domain" description="CBS" evidence="11">
    <location>
        <begin position="481"/>
        <end position="540"/>
    </location>
</feature>
<keyword evidence="4 10" id="KW-1133">Transmembrane helix</keyword>
<dbReference type="SMART" id="SM00116">
    <property type="entry name" value="CBS"/>
    <property type="match status" value="2"/>
</dbReference>
<protein>
    <submittedName>
        <fullName evidence="12">Glycerol ethanol, ferric requiring protein</fullName>
    </submittedName>
</protein>
<name>A0A9W8DQM7_9FUNG</name>
<dbReference type="OrthoDB" id="44789at2759"/>
<dbReference type="Pfam" id="PF00654">
    <property type="entry name" value="Voltage_CLC"/>
    <property type="match status" value="1"/>
</dbReference>
<feature type="transmembrane region" description="Helical" evidence="10">
    <location>
        <begin position="324"/>
        <end position="345"/>
    </location>
</feature>
<keyword evidence="5" id="KW-0406">Ion transport</keyword>
<gene>
    <name evidence="12" type="primary">GEF1</name>
    <name evidence="12" type="ORF">H4219_001165</name>
</gene>
<proteinExistence type="predicted"/>
<evidence type="ECO:0000256" key="6">
    <source>
        <dbReference type="ARBA" id="ARBA00023136"/>
    </source>
</evidence>
<evidence type="ECO:0000256" key="10">
    <source>
        <dbReference type="SAM" id="Phobius"/>
    </source>
</evidence>
<dbReference type="Pfam" id="PF00571">
    <property type="entry name" value="CBS"/>
    <property type="match status" value="2"/>
</dbReference>
<feature type="region of interest" description="Disordered" evidence="9">
    <location>
        <begin position="1"/>
        <end position="30"/>
    </location>
</feature>
<dbReference type="PROSITE" id="PS51371">
    <property type="entry name" value="CBS"/>
    <property type="match status" value="2"/>
</dbReference>
<keyword evidence="3 10" id="KW-0812">Transmembrane</keyword>
<dbReference type="GO" id="GO:0006879">
    <property type="term" value="P:intracellular iron ion homeostasis"/>
    <property type="evidence" value="ECO:0007669"/>
    <property type="project" value="TreeGrafter"/>
</dbReference>
<accession>A0A9W8DQM7</accession>
<dbReference type="Gene3D" id="1.10.3080.10">
    <property type="entry name" value="Clc chloride channel"/>
    <property type="match status" value="2"/>
</dbReference>
<feature type="transmembrane region" description="Helical" evidence="10">
    <location>
        <begin position="397"/>
        <end position="420"/>
    </location>
</feature>
<evidence type="ECO:0000313" key="13">
    <source>
        <dbReference type="Proteomes" id="UP001150538"/>
    </source>
</evidence>
<comment type="subcellular location">
    <subcellularLocation>
        <location evidence="1">Membrane</location>
        <topology evidence="1">Multi-pass membrane protein</topology>
    </subcellularLocation>
</comment>
<evidence type="ECO:0000256" key="4">
    <source>
        <dbReference type="ARBA" id="ARBA00022989"/>
    </source>
</evidence>